<keyword evidence="1" id="KW-0812">Transmembrane</keyword>
<dbReference type="InterPro" id="IPR025178">
    <property type="entry name" value="Lnb_N"/>
</dbReference>
<dbReference type="Proteomes" id="UP001321526">
    <property type="component" value="Chromosome"/>
</dbReference>
<dbReference type="EMBL" id="CP035631">
    <property type="protein sequence ID" value="WFF41269.1"/>
    <property type="molecule type" value="Genomic_DNA"/>
</dbReference>
<evidence type="ECO:0000313" key="3">
    <source>
        <dbReference type="EMBL" id="WFF41269.1"/>
    </source>
</evidence>
<feature type="domain" description="Lnb N-terminal periplasmic" evidence="2">
    <location>
        <begin position="163"/>
        <end position="308"/>
    </location>
</feature>
<protein>
    <submittedName>
        <fullName evidence="3">DUF4105 domain-containing protein</fullName>
    </submittedName>
</protein>
<name>A0ABY8FEM2_9GAMM</name>
<keyword evidence="1" id="KW-0472">Membrane</keyword>
<evidence type="ECO:0000313" key="4">
    <source>
        <dbReference type="Proteomes" id="UP001321526"/>
    </source>
</evidence>
<sequence length="384" mass="42891">MPRQTSRNLSAPASRARRLLRGAGHLLRALALLLVIAWGALALHFSLPGPRPLVLGIIALWLALGLAALLAPAWRRYRPRGTSTPQPPAQRHLGLERASVATRLAFALALLVVVVWWQQLTPRNDRDWAPDVAHQLVVERHGDRVHLDNVRDFEWLTPDLARVRWESRDYDLAQLSSVDMIVSYWMGPAIAHTLVSFGFDDGRHLTFSVEIRRERHEAFSIAGGFFKQFELNLIAADENDILRLRSNVRGEDVYLYSVALTPAARRELFLAYLDEAERLHAEPAFYNTLTSNCTTIVFDMVSRIVDGLPRDPRLILSGYLPGYVHDVGGLAQGVPLETLRQRGYINPRAQAVPYTEGSLAFSKAIRAGVPSATPPTDDDIEQAP</sequence>
<evidence type="ECO:0000256" key="1">
    <source>
        <dbReference type="SAM" id="Phobius"/>
    </source>
</evidence>
<dbReference type="Pfam" id="PF13387">
    <property type="entry name" value="Lnb_N"/>
    <property type="match status" value="1"/>
</dbReference>
<feature type="transmembrane region" description="Helical" evidence="1">
    <location>
        <begin position="100"/>
        <end position="117"/>
    </location>
</feature>
<dbReference type="RefSeq" id="WP_110689727.1">
    <property type="nucleotide sequence ID" value="NZ_CP035631.1"/>
</dbReference>
<evidence type="ECO:0000259" key="2">
    <source>
        <dbReference type="Pfam" id="PF13387"/>
    </source>
</evidence>
<organism evidence="3 4">
    <name type="scientific">Salinicola endophyticus</name>
    <dbReference type="NCBI Taxonomy" id="1949083"/>
    <lineage>
        <taxon>Bacteria</taxon>
        <taxon>Pseudomonadati</taxon>
        <taxon>Pseudomonadota</taxon>
        <taxon>Gammaproteobacteria</taxon>
        <taxon>Oceanospirillales</taxon>
        <taxon>Halomonadaceae</taxon>
        <taxon>Salinicola</taxon>
    </lineage>
</organism>
<feature type="transmembrane region" description="Helical" evidence="1">
    <location>
        <begin position="53"/>
        <end position="74"/>
    </location>
</feature>
<feature type="transmembrane region" description="Helical" evidence="1">
    <location>
        <begin position="26"/>
        <end position="47"/>
    </location>
</feature>
<accession>A0ABY8FEM2</accession>
<reference evidence="3 4" key="1">
    <citation type="submission" date="2019-01" db="EMBL/GenBank/DDBJ databases">
        <title>Genome sequence of Salinicola endophyticus REST5.</title>
        <authorList>
            <person name="Nascimento F.X."/>
        </authorList>
    </citation>
    <scope>NUCLEOTIDE SEQUENCE [LARGE SCALE GENOMIC DNA]</scope>
    <source>
        <strain evidence="3 4">REST5</strain>
    </source>
</reference>
<gene>
    <name evidence="3" type="ORF">EVC62_07000</name>
</gene>
<keyword evidence="4" id="KW-1185">Reference proteome</keyword>
<proteinExistence type="predicted"/>
<keyword evidence="1" id="KW-1133">Transmembrane helix</keyword>